<keyword evidence="3" id="KW-1185">Reference proteome</keyword>
<proteinExistence type="predicted"/>
<protein>
    <submittedName>
        <fullName evidence="2">Uncharacterized protein</fullName>
    </submittedName>
</protein>
<reference evidence="2 3" key="1">
    <citation type="submission" date="2019-12" db="EMBL/GenBank/DDBJ databases">
        <authorList>
            <person name="Floudas D."/>
            <person name="Bentzer J."/>
            <person name="Ahren D."/>
            <person name="Johansson T."/>
            <person name="Persson P."/>
            <person name="Tunlid A."/>
        </authorList>
    </citation>
    <scope>NUCLEOTIDE SEQUENCE [LARGE SCALE GENOMIC DNA]</scope>
    <source>
        <strain evidence="2 3">CBS 102.39</strain>
    </source>
</reference>
<evidence type="ECO:0000313" key="3">
    <source>
        <dbReference type="Proteomes" id="UP000521872"/>
    </source>
</evidence>
<evidence type="ECO:0000256" key="1">
    <source>
        <dbReference type="SAM" id="MobiDB-lite"/>
    </source>
</evidence>
<feature type="compositionally biased region" description="Polar residues" evidence="1">
    <location>
        <begin position="115"/>
        <end position="127"/>
    </location>
</feature>
<name>A0A8H4QN76_9AGAR</name>
<feature type="region of interest" description="Disordered" evidence="1">
    <location>
        <begin position="84"/>
        <end position="135"/>
    </location>
</feature>
<dbReference type="AlphaFoldDB" id="A0A8H4QN76"/>
<comment type="caution">
    <text evidence="2">The sequence shown here is derived from an EMBL/GenBank/DDBJ whole genome shotgun (WGS) entry which is preliminary data.</text>
</comment>
<dbReference type="EMBL" id="JAACJL010000045">
    <property type="protein sequence ID" value="KAF4614011.1"/>
    <property type="molecule type" value="Genomic_DNA"/>
</dbReference>
<evidence type="ECO:0000313" key="2">
    <source>
        <dbReference type="EMBL" id="KAF4614011.1"/>
    </source>
</evidence>
<feature type="compositionally biased region" description="Basic and acidic residues" evidence="1">
    <location>
        <begin position="88"/>
        <end position="97"/>
    </location>
</feature>
<sequence length="244" mass="27571">MLHKLRRTQAGLPLKLWKCLLENCPLVNPCGSEESLKMHIANKHPEETALHGLENLINRMAPLETSRSANEATVGRPLRWKMVVFGSPERKDKSESKKGKRGRKGDKENRGISVGNASTVSPAQSPKRSPPRPVHFVNVNEWNKQFTVTGTSSAGAPTVAKRDYRDVIFRYAAPDDEDFERTGEYYQLAAAKYDNDLKERLAGEPDNDNAILEVDSNEVLEMDQYINWPDSEEEGGIREYWYGP</sequence>
<organism evidence="2 3">
    <name type="scientific">Agrocybe pediades</name>
    <dbReference type="NCBI Taxonomy" id="84607"/>
    <lineage>
        <taxon>Eukaryota</taxon>
        <taxon>Fungi</taxon>
        <taxon>Dikarya</taxon>
        <taxon>Basidiomycota</taxon>
        <taxon>Agaricomycotina</taxon>
        <taxon>Agaricomycetes</taxon>
        <taxon>Agaricomycetidae</taxon>
        <taxon>Agaricales</taxon>
        <taxon>Agaricineae</taxon>
        <taxon>Strophariaceae</taxon>
        <taxon>Agrocybe</taxon>
    </lineage>
</organism>
<dbReference type="Proteomes" id="UP000521872">
    <property type="component" value="Unassembled WGS sequence"/>
</dbReference>
<accession>A0A8H4QN76</accession>
<gene>
    <name evidence="2" type="ORF">D9613_007435</name>
</gene>